<dbReference type="AlphaFoldDB" id="A0A0R2AMK6"/>
<protein>
    <recommendedName>
        <fullName evidence="4">HTH hxlR-type domain-containing protein</fullName>
    </recommendedName>
</protein>
<evidence type="ECO:0000256" key="2">
    <source>
        <dbReference type="ARBA" id="ARBA00023125"/>
    </source>
</evidence>
<evidence type="ECO:0000259" key="4">
    <source>
        <dbReference type="PROSITE" id="PS51118"/>
    </source>
</evidence>
<dbReference type="PATRIC" id="fig|1423781.4.peg.223"/>
<dbReference type="InterPro" id="IPR036390">
    <property type="entry name" value="WH_DNA-bd_sf"/>
</dbReference>
<keyword evidence="6" id="KW-1185">Reference proteome</keyword>
<dbReference type="PROSITE" id="PS51118">
    <property type="entry name" value="HTH_HXLR"/>
    <property type="match status" value="1"/>
</dbReference>
<keyword evidence="3" id="KW-0804">Transcription</keyword>
<dbReference type="InterPro" id="IPR002577">
    <property type="entry name" value="HTH_HxlR"/>
</dbReference>
<dbReference type="InterPro" id="IPR036388">
    <property type="entry name" value="WH-like_DNA-bd_sf"/>
</dbReference>
<dbReference type="EMBL" id="AYYQ01000031">
    <property type="protein sequence ID" value="KRM68103.1"/>
    <property type="molecule type" value="Genomic_DNA"/>
</dbReference>
<dbReference type="SUPFAM" id="SSF46785">
    <property type="entry name" value="Winged helix' DNA-binding domain"/>
    <property type="match status" value="1"/>
</dbReference>
<sequence length="106" mass="12453">MISEDCKVCPKFEQTFSILGKKWNGLIIESLLNDSPQRFKTLSKAVEKCSDRMLAERLKELEGKHIVKRRAFENSNLIEYSLTKKGEELKPIMDEVHNWSNKWCHK</sequence>
<dbReference type="Proteomes" id="UP000052012">
    <property type="component" value="Unassembled WGS sequence"/>
</dbReference>
<name>A0A0R2AMK6_9LACO</name>
<dbReference type="STRING" id="1423781.FD06_GL000221"/>
<dbReference type="PANTHER" id="PTHR33204:SF37">
    <property type="entry name" value="HTH-TYPE TRANSCRIPTIONAL REGULATOR YODB"/>
    <property type="match status" value="1"/>
</dbReference>
<proteinExistence type="predicted"/>
<dbReference type="Gene3D" id="1.10.10.10">
    <property type="entry name" value="Winged helix-like DNA-binding domain superfamily/Winged helix DNA-binding domain"/>
    <property type="match status" value="1"/>
</dbReference>
<accession>A0A0R2AMK6</accession>
<evidence type="ECO:0000313" key="5">
    <source>
        <dbReference type="EMBL" id="KRM68103.1"/>
    </source>
</evidence>
<evidence type="ECO:0000256" key="1">
    <source>
        <dbReference type="ARBA" id="ARBA00023015"/>
    </source>
</evidence>
<feature type="domain" description="HTH hxlR-type" evidence="4">
    <location>
        <begin position="9"/>
        <end position="106"/>
    </location>
</feature>
<keyword evidence="1" id="KW-0805">Transcription regulation</keyword>
<dbReference type="PANTHER" id="PTHR33204">
    <property type="entry name" value="TRANSCRIPTIONAL REGULATOR, MARR FAMILY"/>
    <property type="match status" value="1"/>
</dbReference>
<gene>
    <name evidence="5" type="ORF">FD06_GL000221</name>
</gene>
<evidence type="ECO:0000313" key="6">
    <source>
        <dbReference type="Proteomes" id="UP000052012"/>
    </source>
</evidence>
<dbReference type="GO" id="GO:0003677">
    <property type="term" value="F:DNA binding"/>
    <property type="evidence" value="ECO:0007669"/>
    <property type="project" value="UniProtKB-KW"/>
</dbReference>
<evidence type="ECO:0000256" key="3">
    <source>
        <dbReference type="ARBA" id="ARBA00023163"/>
    </source>
</evidence>
<dbReference type="RefSeq" id="WP_054657178.1">
    <property type="nucleotide sequence ID" value="NZ_AYYQ01000031.1"/>
</dbReference>
<dbReference type="OrthoDB" id="9800966at2"/>
<organism evidence="5 6">
    <name type="scientific">Apilactobacillus ozensis DSM 23829 = JCM 17196</name>
    <dbReference type="NCBI Taxonomy" id="1423781"/>
    <lineage>
        <taxon>Bacteria</taxon>
        <taxon>Bacillati</taxon>
        <taxon>Bacillota</taxon>
        <taxon>Bacilli</taxon>
        <taxon>Lactobacillales</taxon>
        <taxon>Lactobacillaceae</taxon>
        <taxon>Apilactobacillus</taxon>
    </lineage>
</organism>
<keyword evidence="2" id="KW-0238">DNA-binding</keyword>
<dbReference type="Pfam" id="PF01638">
    <property type="entry name" value="HxlR"/>
    <property type="match status" value="1"/>
</dbReference>
<reference evidence="5 6" key="1">
    <citation type="journal article" date="2015" name="Genome Announc.">
        <title>Expanding the biotechnology potential of lactobacilli through comparative genomics of 213 strains and associated genera.</title>
        <authorList>
            <person name="Sun Z."/>
            <person name="Harris H.M."/>
            <person name="McCann A."/>
            <person name="Guo C."/>
            <person name="Argimon S."/>
            <person name="Zhang W."/>
            <person name="Yang X."/>
            <person name="Jeffery I.B."/>
            <person name="Cooney J.C."/>
            <person name="Kagawa T.F."/>
            <person name="Liu W."/>
            <person name="Song Y."/>
            <person name="Salvetti E."/>
            <person name="Wrobel A."/>
            <person name="Rasinkangas P."/>
            <person name="Parkhill J."/>
            <person name="Rea M.C."/>
            <person name="O'Sullivan O."/>
            <person name="Ritari J."/>
            <person name="Douillard F.P."/>
            <person name="Paul Ross R."/>
            <person name="Yang R."/>
            <person name="Briner A.E."/>
            <person name="Felis G.E."/>
            <person name="de Vos W.M."/>
            <person name="Barrangou R."/>
            <person name="Klaenhammer T.R."/>
            <person name="Caufield P.W."/>
            <person name="Cui Y."/>
            <person name="Zhang H."/>
            <person name="O'Toole P.W."/>
        </authorList>
    </citation>
    <scope>NUCLEOTIDE SEQUENCE [LARGE SCALE GENOMIC DNA]</scope>
    <source>
        <strain evidence="5 6">DSM 23829</strain>
    </source>
</reference>
<comment type="caution">
    <text evidence="5">The sequence shown here is derived from an EMBL/GenBank/DDBJ whole genome shotgun (WGS) entry which is preliminary data.</text>
</comment>